<protein>
    <submittedName>
        <fullName evidence="1">Uncharacterized protein</fullName>
    </submittedName>
</protein>
<accession>A0A6M3LV45</accession>
<sequence length="86" mass="10379">MYQIEIESFQNVYEKIKNYSLELTDSFPVDPVIRRIDNKWILESGLYDNNGDIEITFEQFDNWFFESYGDNNYMPTSQDIEDFLRA</sequence>
<proteinExistence type="predicted"/>
<reference evidence="1" key="1">
    <citation type="submission" date="2020-03" db="EMBL/GenBank/DDBJ databases">
        <title>The deep terrestrial virosphere.</title>
        <authorList>
            <person name="Holmfeldt K."/>
            <person name="Nilsson E."/>
            <person name="Simone D."/>
            <person name="Lopez-Fernandez M."/>
            <person name="Wu X."/>
            <person name="de Brujin I."/>
            <person name="Lundin D."/>
            <person name="Andersson A."/>
            <person name="Bertilsson S."/>
            <person name="Dopson M."/>
        </authorList>
    </citation>
    <scope>NUCLEOTIDE SEQUENCE</scope>
    <source>
        <strain evidence="1">MM415B05820</strain>
    </source>
</reference>
<gene>
    <name evidence="1" type="ORF">MM415B05820_0002</name>
</gene>
<name>A0A6M3LV45_9ZZZZ</name>
<dbReference type="AlphaFoldDB" id="A0A6M3LV45"/>
<organism evidence="1">
    <name type="scientific">viral metagenome</name>
    <dbReference type="NCBI Taxonomy" id="1070528"/>
    <lineage>
        <taxon>unclassified sequences</taxon>
        <taxon>metagenomes</taxon>
        <taxon>organismal metagenomes</taxon>
    </lineage>
</organism>
<evidence type="ECO:0000313" key="1">
    <source>
        <dbReference type="EMBL" id="QJA97959.1"/>
    </source>
</evidence>
<dbReference type="EMBL" id="MT143540">
    <property type="protein sequence ID" value="QJA97959.1"/>
    <property type="molecule type" value="Genomic_DNA"/>
</dbReference>